<feature type="compositionally biased region" description="Polar residues" evidence="1">
    <location>
        <begin position="1"/>
        <end position="26"/>
    </location>
</feature>
<organism evidence="2 3">
    <name type="scientific">Mycena rosella</name>
    <name type="common">Pink bonnet</name>
    <name type="synonym">Agaricus rosellus</name>
    <dbReference type="NCBI Taxonomy" id="1033263"/>
    <lineage>
        <taxon>Eukaryota</taxon>
        <taxon>Fungi</taxon>
        <taxon>Dikarya</taxon>
        <taxon>Basidiomycota</taxon>
        <taxon>Agaricomycotina</taxon>
        <taxon>Agaricomycetes</taxon>
        <taxon>Agaricomycetidae</taxon>
        <taxon>Agaricales</taxon>
        <taxon>Marasmiineae</taxon>
        <taxon>Mycenaceae</taxon>
        <taxon>Mycena</taxon>
    </lineage>
</organism>
<dbReference type="EMBL" id="JARKIE010000103">
    <property type="protein sequence ID" value="KAJ7684016.1"/>
    <property type="molecule type" value="Genomic_DNA"/>
</dbReference>
<feature type="non-terminal residue" evidence="2">
    <location>
        <position position="80"/>
    </location>
</feature>
<evidence type="ECO:0000313" key="3">
    <source>
        <dbReference type="Proteomes" id="UP001221757"/>
    </source>
</evidence>
<dbReference type="AlphaFoldDB" id="A0AAD7D8I2"/>
<protein>
    <submittedName>
        <fullName evidence="2">Uncharacterized protein</fullName>
    </submittedName>
</protein>
<keyword evidence="3" id="KW-1185">Reference proteome</keyword>
<reference evidence="2" key="1">
    <citation type="submission" date="2023-03" db="EMBL/GenBank/DDBJ databases">
        <title>Massive genome expansion in bonnet fungi (Mycena s.s.) driven by repeated elements and novel gene families across ecological guilds.</title>
        <authorList>
            <consortium name="Lawrence Berkeley National Laboratory"/>
            <person name="Harder C.B."/>
            <person name="Miyauchi S."/>
            <person name="Viragh M."/>
            <person name="Kuo A."/>
            <person name="Thoen E."/>
            <person name="Andreopoulos B."/>
            <person name="Lu D."/>
            <person name="Skrede I."/>
            <person name="Drula E."/>
            <person name="Henrissat B."/>
            <person name="Morin E."/>
            <person name="Kohler A."/>
            <person name="Barry K."/>
            <person name="LaButti K."/>
            <person name="Morin E."/>
            <person name="Salamov A."/>
            <person name="Lipzen A."/>
            <person name="Mereny Z."/>
            <person name="Hegedus B."/>
            <person name="Baldrian P."/>
            <person name="Stursova M."/>
            <person name="Weitz H."/>
            <person name="Taylor A."/>
            <person name="Grigoriev I.V."/>
            <person name="Nagy L.G."/>
            <person name="Martin F."/>
            <person name="Kauserud H."/>
        </authorList>
    </citation>
    <scope>NUCLEOTIDE SEQUENCE</scope>
    <source>
        <strain evidence="2">CBHHK067</strain>
    </source>
</reference>
<dbReference type="Proteomes" id="UP001221757">
    <property type="component" value="Unassembled WGS sequence"/>
</dbReference>
<feature type="region of interest" description="Disordered" evidence="1">
    <location>
        <begin position="1"/>
        <end position="32"/>
    </location>
</feature>
<proteinExistence type="predicted"/>
<evidence type="ECO:0000256" key="1">
    <source>
        <dbReference type="SAM" id="MobiDB-lite"/>
    </source>
</evidence>
<comment type="caution">
    <text evidence="2">The sequence shown here is derived from an EMBL/GenBank/DDBJ whole genome shotgun (WGS) entry which is preliminary data.</text>
</comment>
<gene>
    <name evidence="2" type="ORF">B0H17DRAFT_1225849</name>
</gene>
<accession>A0AAD7D8I2</accession>
<evidence type="ECO:0000313" key="2">
    <source>
        <dbReference type="EMBL" id="KAJ7684016.1"/>
    </source>
</evidence>
<sequence length="80" mass="8580">MDGTITEPSAPTLTVTTAGNTPQRTTLPPDPTPIYSLTPSLEEWHHRDAMAYALLVLNVKNPVGLGLKVDGTVHEAMKSL</sequence>
<name>A0AAD7D8I2_MYCRO</name>